<keyword evidence="7" id="KW-1185">Reference proteome</keyword>
<evidence type="ECO:0000313" key="7">
    <source>
        <dbReference type="Proteomes" id="UP001501442"/>
    </source>
</evidence>
<keyword evidence="2" id="KW-0808">Transferase</keyword>
<evidence type="ECO:0000259" key="4">
    <source>
        <dbReference type="Pfam" id="PF00891"/>
    </source>
</evidence>
<evidence type="ECO:0000256" key="3">
    <source>
        <dbReference type="ARBA" id="ARBA00022691"/>
    </source>
</evidence>
<dbReference type="PIRSF" id="PIRSF005739">
    <property type="entry name" value="O-mtase"/>
    <property type="match status" value="1"/>
</dbReference>
<dbReference type="GO" id="GO:0032259">
    <property type="term" value="P:methylation"/>
    <property type="evidence" value="ECO:0007669"/>
    <property type="project" value="UniProtKB-KW"/>
</dbReference>
<dbReference type="PROSITE" id="PS51683">
    <property type="entry name" value="SAM_OMT_II"/>
    <property type="match status" value="1"/>
</dbReference>
<dbReference type="InterPro" id="IPR029063">
    <property type="entry name" value="SAM-dependent_MTases_sf"/>
</dbReference>
<dbReference type="Pfam" id="PF00891">
    <property type="entry name" value="Methyltransf_2"/>
    <property type="match status" value="1"/>
</dbReference>
<dbReference type="SUPFAM" id="SSF53335">
    <property type="entry name" value="S-adenosyl-L-methionine-dependent methyltransferases"/>
    <property type="match status" value="1"/>
</dbReference>
<accession>A0ABP8UDV1</accession>
<dbReference type="InterPro" id="IPR012967">
    <property type="entry name" value="COMT_dimerisation"/>
</dbReference>
<proteinExistence type="predicted"/>
<dbReference type="EMBL" id="BAABHK010000006">
    <property type="protein sequence ID" value="GAA4629076.1"/>
    <property type="molecule type" value="Genomic_DNA"/>
</dbReference>
<dbReference type="GO" id="GO:0008168">
    <property type="term" value="F:methyltransferase activity"/>
    <property type="evidence" value="ECO:0007669"/>
    <property type="project" value="UniProtKB-KW"/>
</dbReference>
<protein>
    <submittedName>
        <fullName evidence="6">Methyltransferase</fullName>
    </submittedName>
</protein>
<gene>
    <name evidence="6" type="ORF">GCM10023196_048240</name>
</gene>
<evidence type="ECO:0000259" key="5">
    <source>
        <dbReference type="Pfam" id="PF08100"/>
    </source>
</evidence>
<name>A0ABP8UDV1_9ACTN</name>
<keyword evidence="3" id="KW-0949">S-adenosyl-L-methionine</keyword>
<feature type="domain" description="O-methyltransferase dimerisation" evidence="5">
    <location>
        <begin position="12"/>
        <end position="86"/>
    </location>
</feature>
<sequence>MSTENPSAVMLRLVQGAWVTQSLYAVATLGVADHLTDGPRTSAELAAATGAHADSLHRVLRYLVSLGVFAGDDASGFRLTPVGELLRSDVPGSARDRALMYGTYNYRAFAELLHTVRTGETAFDHVFGMQAYQYIGEHPEIARSFDRQMQTGGSFFAHLAEQYDFSGAQTVVDVAGGNGTLLATLLTAVPELRGILLDAGHVIEAARDNLRTQGVLDRCELVAGSFLDAVPEGGDVYTLSRILHNWDDETCGRILERCHAAMDANATLLVLERLIPEDGSPSVAQASDINMLAVFGGRERTATEFRTLLDKAGFDLSGQRELPPDTAVLVARRR</sequence>
<dbReference type="InterPro" id="IPR036390">
    <property type="entry name" value="WH_DNA-bd_sf"/>
</dbReference>
<dbReference type="Proteomes" id="UP001501442">
    <property type="component" value="Unassembled WGS sequence"/>
</dbReference>
<dbReference type="InterPro" id="IPR001077">
    <property type="entry name" value="COMT_C"/>
</dbReference>
<evidence type="ECO:0000256" key="2">
    <source>
        <dbReference type="ARBA" id="ARBA00022679"/>
    </source>
</evidence>
<comment type="caution">
    <text evidence="6">The sequence shown here is derived from an EMBL/GenBank/DDBJ whole genome shotgun (WGS) entry which is preliminary data.</text>
</comment>
<dbReference type="SUPFAM" id="SSF46785">
    <property type="entry name" value="Winged helix' DNA-binding domain"/>
    <property type="match status" value="1"/>
</dbReference>
<reference evidence="7" key="1">
    <citation type="journal article" date="2019" name="Int. J. Syst. Evol. Microbiol.">
        <title>The Global Catalogue of Microorganisms (GCM) 10K type strain sequencing project: providing services to taxonomists for standard genome sequencing and annotation.</title>
        <authorList>
            <consortium name="The Broad Institute Genomics Platform"/>
            <consortium name="The Broad Institute Genome Sequencing Center for Infectious Disease"/>
            <person name="Wu L."/>
            <person name="Ma J."/>
        </authorList>
    </citation>
    <scope>NUCLEOTIDE SEQUENCE [LARGE SCALE GENOMIC DNA]</scope>
    <source>
        <strain evidence="7">JCM 17939</strain>
    </source>
</reference>
<keyword evidence="1 6" id="KW-0489">Methyltransferase</keyword>
<dbReference type="InterPro" id="IPR016461">
    <property type="entry name" value="COMT-like"/>
</dbReference>
<evidence type="ECO:0000256" key="1">
    <source>
        <dbReference type="ARBA" id="ARBA00022603"/>
    </source>
</evidence>
<dbReference type="PANTHER" id="PTHR43712:SF2">
    <property type="entry name" value="O-METHYLTRANSFERASE CICE"/>
    <property type="match status" value="1"/>
</dbReference>
<dbReference type="Gene3D" id="3.40.50.150">
    <property type="entry name" value="Vaccinia Virus protein VP39"/>
    <property type="match status" value="1"/>
</dbReference>
<dbReference type="Gene3D" id="1.10.287.1350">
    <property type="match status" value="1"/>
</dbReference>
<dbReference type="InterPro" id="IPR036388">
    <property type="entry name" value="WH-like_DNA-bd_sf"/>
</dbReference>
<dbReference type="PANTHER" id="PTHR43712">
    <property type="entry name" value="PUTATIVE (AFU_ORTHOLOGUE AFUA_4G14580)-RELATED"/>
    <property type="match status" value="1"/>
</dbReference>
<feature type="domain" description="O-methyltransferase C-terminal" evidence="4">
    <location>
        <begin position="109"/>
        <end position="314"/>
    </location>
</feature>
<dbReference type="RefSeq" id="WP_345433228.1">
    <property type="nucleotide sequence ID" value="NZ_BAABHK010000006.1"/>
</dbReference>
<evidence type="ECO:0000313" key="6">
    <source>
        <dbReference type="EMBL" id="GAA4629076.1"/>
    </source>
</evidence>
<dbReference type="Pfam" id="PF08100">
    <property type="entry name" value="Dimerisation"/>
    <property type="match status" value="1"/>
</dbReference>
<organism evidence="6 7">
    <name type="scientific">Actinoallomurus vinaceus</name>
    <dbReference type="NCBI Taxonomy" id="1080074"/>
    <lineage>
        <taxon>Bacteria</taxon>
        <taxon>Bacillati</taxon>
        <taxon>Actinomycetota</taxon>
        <taxon>Actinomycetes</taxon>
        <taxon>Streptosporangiales</taxon>
        <taxon>Thermomonosporaceae</taxon>
        <taxon>Actinoallomurus</taxon>
    </lineage>
</organism>
<dbReference type="Gene3D" id="1.10.10.10">
    <property type="entry name" value="Winged helix-like DNA-binding domain superfamily/Winged helix DNA-binding domain"/>
    <property type="match status" value="1"/>
</dbReference>